<comment type="similarity">
    <text evidence="8">Belongs to the Bfd family.</text>
</comment>
<dbReference type="InterPro" id="IPR041854">
    <property type="entry name" value="BFD-like_2Fe2S-bd_dom_sf"/>
</dbReference>
<comment type="caution">
    <text evidence="10">The sequence shown here is derived from an EMBL/GenBank/DDBJ whole genome shotgun (WGS) entry which is preliminary data.</text>
</comment>
<sequence length="75" mass="8113">MIVCVCNNISDREIRMAIELGSDSVEALQRDLGVATCCGQCFDYASELLNKTLAQSAPLQETVLQRQTVGSTCSN</sequence>
<keyword evidence="4" id="KW-0249">Electron transport</keyword>
<evidence type="ECO:0000259" key="9">
    <source>
        <dbReference type="Pfam" id="PF04324"/>
    </source>
</evidence>
<evidence type="ECO:0000256" key="4">
    <source>
        <dbReference type="ARBA" id="ARBA00022982"/>
    </source>
</evidence>
<keyword evidence="2" id="KW-0001">2Fe-2S</keyword>
<keyword evidence="1" id="KW-0813">Transport</keyword>
<evidence type="ECO:0000256" key="5">
    <source>
        <dbReference type="ARBA" id="ARBA00023004"/>
    </source>
</evidence>
<gene>
    <name evidence="10" type="ORF">GTP23_00375</name>
</gene>
<evidence type="ECO:0000313" key="10">
    <source>
        <dbReference type="EMBL" id="MYN43520.1"/>
    </source>
</evidence>
<feature type="domain" description="BFD-like [2Fe-2S]-binding" evidence="9">
    <location>
        <begin position="2"/>
        <end position="50"/>
    </location>
</feature>
<evidence type="ECO:0000256" key="1">
    <source>
        <dbReference type="ARBA" id="ARBA00022448"/>
    </source>
</evidence>
<keyword evidence="6" id="KW-0411">Iron-sulfur</keyword>
<dbReference type="InterPro" id="IPR007419">
    <property type="entry name" value="BFD-like_2Fe2S-bd_dom"/>
</dbReference>
<dbReference type="AlphaFoldDB" id="A0A845HRA2"/>
<keyword evidence="11" id="KW-1185">Reference proteome</keyword>
<dbReference type="InterPro" id="IPR052371">
    <property type="entry name" value="BFD-associated_ferredoxin"/>
</dbReference>
<name>A0A845HRA2_9BURK</name>
<evidence type="ECO:0000256" key="2">
    <source>
        <dbReference type="ARBA" id="ARBA00022714"/>
    </source>
</evidence>
<evidence type="ECO:0000256" key="6">
    <source>
        <dbReference type="ARBA" id="ARBA00023014"/>
    </source>
</evidence>
<dbReference type="EMBL" id="WWCL01000001">
    <property type="protein sequence ID" value="MYN43520.1"/>
    <property type="molecule type" value="Genomic_DNA"/>
</dbReference>
<organism evidence="10 11">
    <name type="scientific">Duganella fentianensis</name>
    <dbReference type="NCBI Taxonomy" id="2692177"/>
    <lineage>
        <taxon>Bacteria</taxon>
        <taxon>Pseudomonadati</taxon>
        <taxon>Pseudomonadota</taxon>
        <taxon>Betaproteobacteria</taxon>
        <taxon>Burkholderiales</taxon>
        <taxon>Oxalobacteraceae</taxon>
        <taxon>Telluria group</taxon>
        <taxon>Duganella</taxon>
    </lineage>
</organism>
<proteinExistence type="inferred from homology"/>
<dbReference type="PANTHER" id="PTHR37424">
    <property type="entry name" value="BACTERIOFERRITIN-ASSOCIATED FERREDOXIN"/>
    <property type="match status" value="1"/>
</dbReference>
<dbReference type="Gene3D" id="1.10.10.1100">
    <property type="entry name" value="BFD-like [2Fe-2S]-binding domain"/>
    <property type="match status" value="1"/>
</dbReference>
<keyword evidence="3" id="KW-0479">Metal-binding</keyword>
<evidence type="ECO:0000256" key="7">
    <source>
        <dbReference type="ARBA" id="ARBA00039386"/>
    </source>
</evidence>
<dbReference type="PANTHER" id="PTHR37424:SF1">
    <property type="entry name" value="BACTERIOFERRITIN-ASSOCIATED FERREDOXIN"/>
    <property type="match status" value="1"/>
</dbReference>
<accession>A0A845HRA2</accession>
<evidence type="ECO:0000256" key="8">
    <source>
        <dbReference type="ARBA" id="ARBA00046332"/>
    </source>
</evidence>
<protein>
    <recommendedName>
        <fullName evidence="7">Bacterioferritin-associated ferredoxin</fullName>
    </recommendedName>
</protein>
<dbReference type="Pfam" id="PF04324">
    <property type="entry name" value="Fer2_BFD"/>
    <property type="match status" value="1"/>
</dbReference>
<dbReference type="GO" id="GO:0051537">
    <property type="term" value="F:2 iron, 2 sulfur cluster binding"/>
    <property type="evidence" value="ECO:0007669"/>
    <property type="project" value="UniProtKB-KW"/>
</dbReference>
<evidence type="ECO:0000313" key="11">
    <source>
        <dbReference type="Proteomes" id="UP000444316"/>
    </source>
</evidence>
<evidence type="ECO:0000256" key="3">
    <source>
        <dbReference type="ARBA" id="ARBA00022723"/>
    </source>
</evidence>
<dbReference type="Proteomes" id="UP000444316">
    <property type="component" value="Unassembled WGS sequence"/>
</dbReference>
<reference evidence="10" key="1">
    <citation type="submission" date="2019-12" db="EMBL/GenBank/DDBJ databases">
        <title>Novel species isolated from a subtropical stream in China.</title>
        <authorList>
            <person name="Lu H."/>
        </authorList>
    </citation>
    <scope>NUCLEOTIDE SEQUENCE [LARGE SCALE GENOMIC DNA]</scope>
    <source>
        <strain evidence="10">FT93W</strain>
    </source>
</reference>
<keyword evidence="5" id="KW-0408">Iron</keyword>
<dbReference type="GO" id="GO:0046872">
    <property type="term" value="F:metal ion binding"/>
    <property type="evidence" value="ECO:0007669"/>
    <property type="project" value="UniProtKB-KW"/>
</dbReference>